<evidence type="ECO:0000313" key="1">
    <source>
        <dbReference type="EMBL" id="HJC47062.1"/>
    </source>
</evidence>
<evidence type="ECO:0000313" key="2">
    <source>
        <dbReference type="Proteomes" id="UP000823883"/>
    </source>
</evidence>
<reference evidence="1" key="1">
    <citation type="journal article" date="2021" name="PeerJ">
        <title>Extensive microbial diversity within the chicken gut microbiome revealed by metagenomics and culture.</title>
        <authorList>
            <person name="Gilroy R."/>
            <person name="Ravi A."/>
            <person name="Getino M."/>
            <person name="Pursley I."/>
            <person name="Horton D.L."/>
            <person name="Alikhan N.F."/>
            <person name="Baker D."/>
            <person name="Gharbi K."/>
            <person name="Hall N."/>
            <person name="Watson M."/>
            <person name="Adriaenssens E.M."/>
            <person name="Foster-Nyarko E."/>
            <person name="Jarju S."/>
            <person name="Secka A."/>
            <person name="Antonio M."/>
            <person name="Oren A."/>
            <person name="Chaudhuri R.R."/>
            <person name="La Ragione R."/>
            <person name="Hildebrand F."/>
            <person name="Pallen M.J."/>
        </authorList>
    </citation>
    <scope>NUCLEOTIDE SEQUENCE</scope>
    <source>
        <strain evidence="1">CHK183-5548</strain>
    </source>
</reference>
<proteinExistence type="predicted"/>
<organism evidence="1 2">
    <name type="scientific">Candidatus Lachnoclostridium pullistercoris</name>
    <dbReference type="NCBI Taxonomy" id="2838632"/>
    <lineage>
        <taxon>Bacteria</taxon>
        <taxon>Bacillati</taxon>
        <taxon>Bacillota</taxon>
        <taxon>Clostridia</taxon>
        <taxon>Lachnospirales</taxon>
        <taxon>Lachnospiraceae</taxon>
    </lineage>
</organism>
<name>A0A9D2PBR7_9FIRM</name>
<accession>A0A9D2PBR7</accession>
<dbReference type="AlphaFoldDB" id="A0A9D2PBR7"/>
<dbReference type="Proteomes" id="UP000823883">
    <property type="component" value="Unassembled WGS sequence"/>
</dbReference>
<sequence>MVFEKYAFLNNGLLDGVNIFKIVDEPRRWPFVSDIFKKTVEKNNLTGFKFKLVWDSDEFKEK</sequence>
<reference evidence="1" key="2">
    <citation type="submission" date="2021-04" db="EMBL/GenBank/DDBJ databases">
        <authorList>
            <person name="Gilroy R."/>
        </authorList>
    </citation>
    <scope>NUCLEOTIDE SEQUENCE</scope>
    <source>
        <strain evidence="1">CHK183-5548</strain>
    </source>
</reference>
<protein>
    <submittedName>
        <fullName evidence="1">Uncharacterized protein</fullName>
    </submittedName>
</protein>
<comment type="caution">
    <text evidence="1">The sequence shown here is derived from an EMBL/GenBank/DDBJ whole genome shotgun (WGS) entry which is preliminary data.</text>
</comment>
<gene>
    <name evidence="1" type="ORF">IAA04_03305</name>
</gene>
<dbReference type="EMBL" id="DWWL01000021">
    <property type="protein sequence ID" value="HJC47062.1"/>
    <property type="molecule type" value="Genomic_DNA"/>
</dbReference>